<dbReference type="InterPro" id="IPR022423">
    <property type="entry name" value="Neurohypophysial_hormone_CS"/>
</dbReference>
<feature type="disulfide bond" evidence="7">
    <location>
        <begin position="76"/>
        <end position="99"/>
    </location>
</feature>
<comment type="caution">
    <text evidence="9">The sequence shown here is derived from an EMBL/GenBank/DDBJ whole genome shotgun (WGS) entry which is preliminary data.</text>
</comment>
<dbReference type="GO" id="GO:0030141">
    <property type="term" value="C:secretory granule"/>
    <property type="evidence" value="ECO:0007669"/>
    <property type="project" value="TreeGrafter"/>
</dbReference>
<evidence type="ECO:0000256" key="8">
    <source>
        <dbReference type="SAM" id="Phobius"/>
    </source>
</evidence>
<keyword evidence="5" id="KW-0027">Amidation</keyword>
<dbReference type="PROSITE" id="PS00264">
    <property type="entry name" value="NEUROHYPOPHYS_HORM"/>
    <property type="match status" value="1"/>
</dbReference>
<keyword evidence="3" id="KW-0372">Hormone</keyword>
<dbReference type="SMART" id="SM00003">
    <property type="entry name" value="NH"/>
    <property type="match status" value="1"/>
</dbReference>
<dbReference type="SUPFAM" id="SSF49606">
    <property type="entry name" value="Neurophysin II"/>
    <property type="match status" value="1"/>
</dbReference>
<dbReference type="Pfam" id="PF00220">
    <property type="entry name" value="Hormone_4"/>
    <property type="match status" value="1"/>
</dbReference>
<dbReference type="EMBL" id="JAROKS010000023">
    <property type="protein sequence ID" value="KAK1787678.1"/>
    <property type="molecule type" value="Genomic_DNA"/>
</dbReference>
<evidence type="ECO:0000256" key="7">
    <source>
        <dbReference type="PIRSR" id="PIRSR001815-50"/>
    </source>
</evidence>
<feature type="transmembrane region" description="Helical" evidence="8">
    <location>
        <begin position="23"/>
        <end position="46"/>
    </location>
</feature>
<evidence type="ECO:0000256" key="5">
    <source>
        <dbReference type="ARBA" id="ARBA00022815"/>
    </source>
</evidence>
<evidence type="ECO:0000256" key="3">
    <source>
        <dbReference type="ARBA" id="ARBA00022702"/>
    </source>
</evidence>
<dbReference type="GO" id="GO:0005615">
    <property type="term" value="C:extracellular space"/>
    <property type="evidence" value="ECO:0007669"/>
    <property type="project" value="TreeGrafter"/>
</dbReference>
<dbReference type="Pfam" id="PF00184">
    <property type="entry name" value="Hormone_5"/>
    <property type="match status" value="1"/>
</dbReference>
<sequence>SEHEQDGDAGRVQPSAVRTTKGAMTLSTLSVLCALGLLGLSPACYIQNCPRGGKRSFPDAVPRQCLACGPADKGQCFGPSICCGESIGCLVGSPASARCVEEDYLPSPCESRGKACGAEEGRCAAPGVCCHAGDIMLLVIYGCTLDPDCMEENKREDDEQNRGLTGPSRELLLRMLNFNRARSPY</sequence>
<dbReference type="Proteomes" id="UP001239994">
    <property type="component" value="Unassembled WGS sequence"/>
</dbReference>
<dbReference type="GO" id="GO:0005185">
    <property type="term" value="F:neurohypophyseal hormone activity"/>
    <property type="evidence" value="ECO:0007669"/>
    <property type="project" value="InterPro"/>
</dbReference>
<dbReference type="Gene3D" id="2.60.9.10">
    <property type="entry name" value="Neurohypophysial hormone domain"/>
    <property type="match status" value="1"/>
</dbReference>
<dbReference type="PIRSF" id="PIRSF001815">
    <property type="entry name" value="Nonapeptide_hormone_precursor"/>
    <property type="match status" value="1"/>
</dbReference>
<feature type="disulfide bond" evidence="7">
    <location>
        <begin position="83"/>
        <end position="89"/>
    </location>
</feature>
<accession>A0AAD8YUL4</accession>
<evidence type="ECO:0000256" key="1">
    <source>
        <dbReference type="ARBA" id="ARBA00007369"/>
    </source>
</evidence>
<feature type="disulfide bond" evidence="7">
    <location>
        <begin position="116"/>
        <end position="129"/>
    </location>
</feature>
<evidence type="ECO:0000313" key="9">
    <source>
        <dbReference type="EMBL" id="KAK1787678.1"/>
    </source>
</evidence>
<dbReference type="PANTHER" id="PTHR11681:SF13">
    <property type="entry name" value="VASOPRESSIN-NEUROPHYSIN 2-COPEPTIN PRECURSOR"/>
    <property type="match status" value="1"/>
</dbReference>
<keyword evidence="8" id="KW-0472">Membrane</keyword>
<dbReference type="PRINTS" id="PR00831">
    <property type="entry name" value="NEUROPHYSIN"/>
</dbReference>
<keyword evidence="8" id="KW-1133">Transmembrane helix</keyword>
<dbReference type="PANTHER" id="PTHR11681">
    <property type="entry name" value="NEUROPHYSIN"/>
    <property type="match status" value="1"/>
</dbReference>
<gene>
    <name evidence="9" type="ORF">P4O66_016171</name>
</gene>
<dbReference type="FunFam" id="2.60.9.10:FF:000001">
    <property type="entry name" value="oxytocin-neurophysin 1"/>
    <property type="match status" value="1"/>
</dbReference>
<protein>
    <recommendedName>
        <fullName evidence="11">Oxytocin</fullName>
    </recommendedName>
</protein>
<dbReference type="InterPro" id="IPR036387">
    <property type="entry name" value="Neurhyp_horm_dom_sf"/>
</dbReference>
<evidence type="ECO:0000256" key="6">
    <source>
        <dbReference type="ARBA" id="ARBA00023157"/>
    </source>
</evidence>
<evidence type="ECO:0000256" key="2">
    <source>
        <dbReference type="ARBA" id="ARBA00022685"/>
    </source>
</evidence>
<proteinExistence type="inferred from homology"/>
<evidence type="ECO:0000256" key="4">
    <source>
        <dbReference type="ARBA" id="ARBA00022729"/>
    </source>
</evidence>
<evidence type="ECO:0000313" key="10">
    <source>
        <dbReference type="Proteomes" id="UP001239994"/>
    </source>
</evidence>
<feature type="disulfide bond" evidence="7">
    <location>
        <begin position="65"/>
        <end position="109"/>
    </location>
</feature>
<keyword evidence="6 7" id="KW-1015">Disulfide bond</keyword>
<keyword evidence="8" id="KW-0812">Transmembrane</keyword>
<feature type="non-terminal residue" evidence="9">
    <location>
        <position position="1"/>
    </location>
</feature>
<evidence type="ECO:0008006" key="11">
    <source>
        <dbReference type="Google" id="ProtNLM"/>
    </source>
</evidence>
<keyword evidence="4" id="KW-0732">Signal</keyword>
<dbReference type="InterPro" id="IPR000981">
    <property type="entry name" value="Neurhyp_horm"/>
</dbReference>
<feature type="disulfide bond" evidence="7">
    <location>
        <begin position="130"/>
        <end position="143"/>
    </location>
</feature>
<comment type="similarity">
    <text evidence="1">Belongs to the vasopressin/oxytocin family.</text>
</comment>
<keyword evidence="2" id="KW-0165">Cleavage on pair of basic residues</keyword>
<feature type="disulfide bond" evidence="7">
    <location>
        <begin position="123"/>
        <end position="149"/>
    </location>
</feature>
<name>A0AAD8YUL4_9TELE</name>
<dbReference type="AlphaFoldDB" id="A0AAD8YUL4"/>
<feature type="disulfide bond" evidence="7">
    <location>
        <begin position="68"/>
        <end position="82"/>
    </location>
</feature>
<keyword evidence="10" id="KW-1185">Reference proteome</keyword>
<organism evidence="9 10">
    <name type="scientific">Electrophorus voltai</name>
    <dbReference type="NCBI Taxonomy" id="2609070"/>
    <lineage>
        <taxon>Eukaryota</taxon>
        <taxon>Metazoa</taxon>
        <taxon>Chordata</taxon>
        <taxon>Craniata</taxon>
        <taxon>Vertebrata</taxon>
        <taxon>Euteleostomi</taxon>
        <taxon>Actinopterygii</taxon>
        <taxon>Neopterygii</taxon>
        <taxon>Teleostei</taxon>
        <taxon>Ostariophysi</taxon>
        <taxon>Gymnotiformes</taxon>
        <taxon>Gymnotoidei</taxon>
        <taxon>Gymnotidae</taxon>
        <taxon>Electrophorus</taxon>
    </lineage>
</organism>
<reference evidence="9" key="1">
    <citation type="submission" date="2023-03" db="EMBL/GenBank/DDBJ databases">
        <title>Electrophorus voltai genome.</title>
        <authorList>
            <person name="Bian C."/>
        </authorList>
    </citation>
    <scope>NUCLEOTIDE SEQUENCE</scope>
    <source>
        <strain evidence="9">CB-2022</strain>
        <tissue evidence="9">Muscle</tissue>
    </source>
</reference>
<feature type="disulfide bond" evidence="7">
    <location>
        <begin position="44"/>
        <end position="49"/>
    </location>
</feature>